<protein>
    <submittedName>
        <fullName evidence="1">Uncharacterized protein</fullName>
    </submittedName>
</protein>
<keyword evidence="2" id="KW-1185">Reference proteome</keyword>
<feature type="non-terminal residue" evidence="1">
    <location>
        <position position="1"/>
    </location>
</feature>
<organism evidence="1 2">
    <name type="scientific">Mycena metata</name>
    <dbReference type="NCBI Taxonomy" id="1033252"/>
    <lineage>
        <taxon>Eukaryota</taxon>
        <taxon>Fungi</taxon>
        <taxon>Dikarya</taxon>
        <taxon>Basidiomycota</taxon>
        <taxon>Agaricomycotina</taxon>
        <taxon>Agaricomycetes</taxon>
        <taxon>Agaricomycetidae</taxon>
        <taxon>Agaricales</taxon>
        <taxon>Marasmiineae</taxon>
        <taxon>Mycenaceae</taxon>
        <taxon>Mycena</taxon>
    </lineage>
</organism>
<dbReference type="Proteomes" id="UP001215598">
    <property type="component" value="Unassembled WGS sequence"/>
</dbReference>
<feature type="non-terminal residue" evidence="1">
    <location>
        <position position="77"/>
    </location>
</feature>
<comment type="caution">
    <text evidence="1">The sequence shown here is derived from an EMBL/GenBank/DDBJ whole genome shotgun (WGS) entry which is preliminary data.</text>
</comment>
<evidence type="ECO:0000313" key="1">
    <source>
        <dbReference type="EMBL" id="KAJ7715827.1"/>
    </source>
</evidence>
<sequence length="77" mass="8849">ELAERVLHAAQPFPGDGDIVEGRRFLVYSTSEMDHVICDNHTDEDVFIRTEFLHDSAFDLAEWYTHQRLTSQGIPDS</sequence>
<dbReference type="EMBL" id="JARKIB010000301">
    <property type="protein sequence ID" value="KAJ7715827.1"/>
    <property type="molecule type" value="Genomic_DNA"/>
</dbReference>
<name>A0AAD7HB39_9AGAR</name>
<gene>
    <name evidence="1" type="ORF">B0H16DRAFT_1223464</name>
</gene>
<dbReference type="AlphaFoldDB" id="A0AAD7HB39"/>
<reference evidence="1" key="1">
    <citation type="submission" date="2023-03" db="EMBL/GenBank/DDBJ databases">
        <title>Massive genome expansion in bonnet fungi (Mycena s.s.) driven by repeated elements and novel gene families across ecological guilds.</title>
        <authorList>
            <consortium name="Lawrence Berkeley National Laboratory"/>
            <person name="Harder C.B."/>
            <person name="Miyauchi S."/>
            <person name="Viragh M."/>
            <person name="Kuo A."/>
            <person name="Thoen E."/>
            <person name="Andreopoulos B."/>
            <person name="Lu D."/>
            <person name="Skrede I."/>
            <person name="Drula E."/>
            <person name="Henrissat B."/>
            <person name="Morin E."/>
            <person name="Kohler A."/>
            <person name="Barry K."/>
            <person name="LaButti K."/>
            <person name="Morin E."/>
            <person name="Salamov A."/>
            <person name="Lipzen A."/>
            <person name="Mereny Z."/>
            <person name="Hegedus B."/>
            <person name="Baldrian P."/>
            <person name="Stursova M."/>
            <person name="Weitz H."/>
            <person name="Taylor A."/>
            <person name="Grigoriev I.V."/>
            <person name="Nagy L.G."/>
            <person name="Martin F."/>
            <person name="Kauserud H."/>
        </authorList>
    </citation>
    <scope>NUCLEOTIDE SEQUENCE</scope>
    <source>
        <strain evidence="1">CBHHK182m</strain>
    </source>
</reference>
<accession>A0AAD7HB39</accession>
<proteinExistence type="predicted"/>
<evidence type="ECO:0000313" key="2">
    <source>
        <dbReference type="Proteomes" id="UP001215598"/>
    </source>
</evidence>